<keyword evidence="3" id="KW-1185">Reference proteome</keyword>
<dbReference type="OrthoDB" id="1412624at2"/>
<dbReference type="Pfam" id="PF07396">
    <property type="entry name" value="Porin_O_P"/>
    <property type="match status" value="1"/>
</dbReference>
<dbReference type="RefSeq" id="WP_073416167.1">
    <property type="nucleotide sequence ID" value="NZ_FQWC01000004.1"/>
</dbReference>
<dbReference type="Proteomes" id="UP000184071">
    <property type="component" value="Unassembled WGS sequence"/>
</dbReference>
<sequence length="384" mass="43756">MNRIHNFSVFKAFLLGLLFPFLSNGQTIDSNSKTEVKYPQFKFQGLFQARYLSGFTNGVDAVSGLHHSDDKAVEDTFDVKRMRLGVTTKLGESFDVVVLANFADFKSDPKGKVLENAFARYTFNKNIGFLVGQFRPAFGIEELNPADILKSFDYSNQYSEFGNNGWTSFQIGACMFGSLNLGKMPVTYAVSAVNGNGKDQVSDKDNGKQYSTRLGFELDKKHNINFGLNGGIGEVYKNKVFALGLDLTADFKLADKFILQTQLEAKQGINHYLYYSLAPDARTSNLNEYQMRGAYFLPNLRYEIQYRKLTAIEFSCRYEYFDRNFKIDSNAKQTYTPMASLEFGKGYTGRIEMGMQFDNYKRNIPNTSIYDNNLFIIQFQGRFF</sequence>
<evidence type="ECO:0000313" key="2">
    <source>
        <dbReference type="EMBL" id="SHG84726.1"/>
    </source>
</evidence>
<keyword evidence="1" id="KW-0732">Signal</keyword>
<feature type="chain" id="PRO_5012386769" evidence="1">
    <location>
        <begin position="26"/>
        <end position="384"/>
    </location>
</feature>
<protein>
    <submittedName>
        <fullName evidence="2">Phosphate-selective porin O and P</fullName>
    </submittedName>
</protein>
<dbReference type="AlphaFoldDB" id="A0A1M5N560"/>
<gene>
    <name evidence="2" type="ORF">SAMN05443663_10490</name>
</gene>
<accession>A0A1M5N560</accession>
<dbReference type="Gene3D" id="2.40.160.10">
    <property type="entry name" value="Porin"/>
    <property type="match status" value="1"/>
</dbReference>
<organism evidence="2 3">
    <name type="scientific">Flavobacterium defluvii</name>
    <dbReference type="NCBI Taxonomy" id="370979"/>
    <lineage>
        <taxon>Bacteria</taxon>
        <taxon>Pseudomonadati</taxon>
        <taxon>Bacteroidota</taxon>
        <taxon>Flavobacteriia</taxon>
        <taxon>Flavobacteriales</taxon>
        <taxon>Flavobacteriaceae</taxon>
        <taxon>Flavobacterium</taxon>
    </lineage>
</organism>
<proteinExistence type="predicted"/>
<name>A0A1M5N560_9FLAO</name>
<dbReference type="InterPro" id="IPR010870">
    <property type="entry name" value="Porin_O/P"/>
</dbReference>
<evidence type="ECO:0000313" key="3">
    <source>
        <dbReference type="Proteomes" id="UP000184071"/>
    </source>
</evidence>
<dbReference type="STRING" id="370979.SAMN05443663_10490"/>
<feature type="signal peptide" evidence="1">
    <location>
        <begin position="1"/>
        <end position="25"/>
    </location>
</feature>
<reference evidence="3" key="1">
    <citation type="submission" date="2016-11" db="EMBL/GenBank/DDBJ databases">
        <authorList>
            <person name="Varghese N."/>
            <person name="Submissions S."/>
        </authorList>
    </citation>
    <scope>NUCLEOTIDE SEQUENCE [LARGE SCALE GENOMIC DNA]</scope>
    <source>
        <strain evidence="3">DSM 17963</strain>
    </source>
</reference>
<evidence type="ECO:0000256" key="1">
    <source>
        <dbReference type="SAM" id="SignalP"/>
    </source>
</evidence>
<dbReference type="EMBL" id="FQWC01000004">
    <property type="protein sequence ID" value="SHG84726.1"/>
    <property type="molecule type" value="Genomic_DNA"/>
</dbReference>
<dbReference type="InterPro" id="IPR023614">
    <property type="entry name" value="Porin_dom_sf"/>
</dbReference>
<dbReference type="SUPFAM" id="SSF56935">
    <property type="entry name" value="Porins"/>
    <property type="match status" value="1"/>
</dbReference>